<keyword evidence="5" id="KW-0443">Lipid metabolism</keyword>
<dbReference type="SUPFAM" id="SSF53335">
    <property type="entry name" value="S-adenosyl-L-methionine-dependent methyltransferases"/>
    <property type="match status" value="1"/>
</dbReference>
<dbReference type="Pfam" id="PF02353">
    <property type="entry name" value="CMAS"/>
    <property type="match status" value="1"/>
</dbReference>
<evidence type="ECO:0000256" key="5">
    <source>
        <dbReference type="ARBA" id="ARBA00023098"/>
    </source>
</evidence>
<dbReference type="EC" id="2.1.1.79" evidence="7"/>
<evidence type="ECO:0000313" key="7">
    <source>
        <dbReference type="EMBL" id="ADR35794.1"/>
    </source>
</evidence>
<evidence type="ECO:0000259" key="6">
    <source>
        <dbReference type="Pfam" id="PF25371"/>
    </source>
</evidence>
<dbReference type="InterPro" id="IPR029063">
    <property type="entry name" value="SAM-dependent_MTases_sf"/>
</dbReference>
<reference evidence="8" key="1">
    <citation type="submission" date="2010-11" db="EMBL/GenBank/DDBJ databases">
        <title>The complete sequence of chromosome of Oceanithermus profundus DSM 14977.</title>
        <authorList>
            <consortium name="US DOE Joint Genome Institute (JGI-PGF)"/>
            <person name="Lucas S."/>
            <person name="Copeland A."/>
            <person name="Lapidus A."/>
            <person name="Bruce D."/>
            <person name="Goodwin L."/>
            <person name="Pitluck S."/>
            <person name="Kyrpides N."/>
            <person name="Mavromatis K."/>
            <person name="Pagani I."/>
            <person name="Ivanova N."/>
            <person name="Zhang X."/>
            <person name="Brettin T."/>
            <person name="Detter J.C."/>
            <person name="Tapia R."/>
            <person name="Han C."/>
            <person name="Land M."/>
            <person name="Hauser L."/>
            <person name="Markowitz V."/>
            <person name="Cheng J.-F."/>
            <person name="Hugenholtz P."/>
            <person name="Woyke T."/>
            <person name="Wu D."/>
            <person name="Tindall B."/>
            <person name="Faehnrich R."/>
            <person name="Brambilla E."/>
            <person name="Klenk H.-P."/>
            <person name="Eisen J.A."/>
        </authorList>
    </citation>
    <scope>NUCLEOTIDE SEQUENCE [LARGE SCALE GENOMIC DNA]</scope>
    <source>
        <strain evidence="8">DSM 14977 / NBRC 100410 / VKM B-2274 / 506</strain>
    </source>
</reference>
<dbReference type="AlphaFoldDB" id="E4U6Q6"/>
<feature type="domain" description="DUF7884" evidence="6">
    <location>
        <begin position="26"/>
        <end position="97"/>
    </location>
</feature>
<evidence type="ECO:0000256" key="3">
    <source>
        <dbReference type="ARBA" id="ARBA00022679"/>
    </source>
</evidence>
<dbReference type="HOGENOM" id="CLU_026434_6_2_0"/>
<keyword evidence="8" id="KW-1185">Reference proteome</keyword>
<dbReference type="InterPro" id="IPR050723">
    <property type="entry name" value="CFA/CMAS"/>
</dbReference>
<reference evidence="7 8" key="2">
    <citation type="journal article" date="2011" name="Stand. Genomic Sci.">
        <title>Complete genome sequence of Oceanithermus profundus type strain (506).</title>
        <authorList>
            <person name="Pati A."/>
            <person name="Zhang X."/>
            <person name="Lapidus A."/>
            <person name="Nolan M."/>
            <person name="Lucas S."/>
            <person name="Del Rio T.G."/>
            <person name="Tice H."/>
            <person name="Cheng J.F."/>
            <person name="Tapia R."/>
            <person name="Han C."/>
            <person name="Goodwin L."/>
            <person name="Pitluck S."/>
            <person name="Liolios K."/>
            <person name="Pagani I."/>
            <person name="Ivanova N."/>
            <person name="Mavromatis K."/>
            <person name="Chen A."/>
            <person name="Palaniappan K."/>
            <person name="Hauser L."/>
            <person name="Jeffries C.D."/>
            <person name="Brambilla E.M."/>
            <person name="Rohl A."/>
            <person name="Mwirichia R."/>
            <person name="Rohde M."/>
            <person name="Tindall B.J."/>
            <person name="Sikorski J."/>
            <person name="Wirth R."/>
            <person name="Goker M."/>
            <person name="Woyke T."/>
            <person name="Detter J.C."/>
            <person name="Bristow J."/>
            <person name="Eisen J.A."/>
            <person name="Markowitz V."/>
            <person name="Hugenholtz P."/>
            <person name="Kyrpides N.C."/>
            <person name="Klenk H.P."/>
            <person name="Land M."/>
        </authorList>
    </citation>
    <scope>NUCLEOTIDE SEQUENCE [LARGE SCALE GENOMIC DNA]</scope>
    <source>
        <strain evidence="8">DSM 14977 / NBRC 100410 / VKM B-2274 / 506</strain>
    </source>
</reference>
<keyword evidence="3 7" id="KW-0808">Transferase</keyword>
<comment type="similarity">
    <text evidence="1">Belongs to the CFA/CMAS family.</text>
</comment>
<dbReference type="GO" id="GO:0008610">
    <property type="term" value="P:lipid biosynthetic process"/>
    <property type="evidence" value="ECO:0007669"/>
    <property type="project" value="InterPro"/>
</dbReference>
<dbReference type="Proteomes" id="UP000008722">
    <property type="component" value="Chromosome"/>
</dbReference>
<evidence type="ECO:0000256" key="1">
    <source>
        <dbReference type="ARBA" id="ARBA00010815"/>
    </source>
</evidence>
<accession>E4U6Q6</accession>
<dbReference type="GO" id="GO:0008825">
    <property type="term" value="F:cyclopropane-fatty-acyl-phospholipid synthase activity"/>
    <property type="evidence" value="ECO:0007669"/>
    <property type="project" value="UniProtKB-EC"/>
</dbReference>
<dbReference type="KEGG" id="opr:Ocepr_0334"/>
<dbReference type="PIRSF" id="PIRSF003085">
    <property type="entry name" value="CMAS"/>
    <property type="match status" value="1"/>
</dbReference>
<gene>
    <name evidence="7" type="ordered locus">Ocepr_0334</name>
</gene>
<evidence type="ECO:0000256" key="2">
    <source>
        <dbReference type="ARBA" id="ARBA00022603"/>
    </source>
</evidence>
<dbReference type="GO" id="GO:0032259">
    <property type="term" value="P:methylation"/>
    <property type="evidence" value="ECO:0007669"/>
    <property type="project" value="UniProtKB-KW"/>
</dbReference>
<sequence length="429" mass="48855">MAETVPRSDRLQEAARRLVERLFEGERPFGVKFWDGTYLPPSPGASARADVVLRRPEVLARLLDPPLDLALGEAYLEGSLDVEGDLEAVLEALERHAARLSPRHWIGLLREVRGLRAGLRDLGLAARLRGRTHSKPRDRAAIRHHYDVSNAFYRLWLDRRMVYSCAYFPEGDEDLDAAQEKKLEHIARKLRLAPGERLLDIGAGWGGLVLFAAERYGVHAVGVTVAEQQVRFVRDRVRRLGLEGRVEVRPEDYREVRGRFDKIASVGMAEHVGRERLPDYFRIAYANLEPGGLMLHHVITRGPVPSRFSGELASGEFLRRYVFPDGEILPLWTHLQAAEAAGFEVRDVEDWREHYAVTLRHWVRRLNARFAEAAAEVGEARARLWRLYMSVSAYQFAAGHLAVHQVLLAKPDERGRVELPRSRAWIYAP</sequence>
<organism evidence="7 8">
    <name type="scientific">Oceanithermus profundus (strain DSM 14977 / NBRC 100410 / VKM B-2274 / 506)</name>
    <dbReference type="NCBI Taxonomy" id="670487"/>
    <lineage>
        <taxon>Bacteria</taxon>
        <taxon>Thermotogati</taxon>
        <taxon>Deinococcota</taxon>
        <taxon>Deinococci</taxon>
        <taxon>Thermales</taxon>
        <taxon>Thermaceae</taxon>
        <taxon>Oceanithermus</taxon>
    </lineage>
</organism>
<dbReference type="PANTHER" id="PTHR43667:SF1">
    <property type="entry name" value="CYCLOPROPANE-FATTY-ACYL-PHOSPHOLIPID SYNTHASE"/>
    <property type="match status" value="1"/>
</dbReference>
<dbReference type="CDD" id="cd02440">
    <property type="entry name" value="AdoMet_MTases"/>
    <property type="match status" value="1"/>
</dbReference>
<dbReference type="Pfam" id="PF25371">
    <property type="entry name" value="DUF7884"/>
    <property type="match status" value="1"/>
</dbReference>
<dbReference type="Gene3D" id="3.40.50.150">
    <property type="entry name" value="Vaccinia Virus protein VP39"/>
    <property type="match status" value="1"/>
</dbReference>
<keyword evidence="4" id="KW-0949">S-adenosyl-L-methionine</keyword>
<keyword evidence="2 7" id="KW-0489">Methyltransferase</keyword>
<protein>
    <submittedName>
        <fullName evidence="7">Cyclopropane-fatty-acyl-phospholipid synthase</fullName>
        <ecNumber evidence="7">2.1.1.79</ecNumber>
    </submittedName>
</protein>
<name>E4U6Q6_OCEP5</name>
<dbReference type="InterPro" id="IPR057206">
    <property type="entry name" value="DUF7884"/>
</dbReference>
<dbReference type="InterPro" id="IPR003333">
    <property type="entry name" value="CMAS"/>
</dbReference>
<evidence type="ECO:0000256" key="4">
    <source>
        <dbReference type="ARBA" id="ARBA00022691"/>
    </source>
</evidence>
<evidence type="ECO:0000313" key="8">
    <source>
        <dbReference type="Proteomes" id="UP000008722"/>
    </source>
</evidence>
<proteinExistence type="inferred from homology"/>
<dbReference type="PANTHER" id="PTHR43667">
    <property type="entry name" value="CYCLOPROPANE-FATTY-ACYL-PHOSPHOLIPID SYNTHASE"/>
    <property type="match status" value="1"/>
</dbReference>
<dbReference type="EMBL" id="CP002361">
    <property type="protein sequence ID" value="ADR35794.1"/>
    <property type="molecule type" value="Genomic_DNA"/>
</dbReference>
<dbReference type="RefSeq" id="WP_013456964.1">
    <property type="nucleotide sequence ID" value="NC_014761.1"/>
</dbReference>
<dbReference type="OrthoDB" id="9782855at2"/>
<dbReference type="STRING" id="670487.Ocepr_0334"/>
<dbReference type="eggNOG" id="COG2230">
    <property type="taxonomic scope" value="Bacteria"/>
</dbReference>